<keyword evidence="8 12" id="KW-0547">Nucleotide-binding</keyword>
<dbReference type="Proteomes" id="UP000010301">
    <property type="component" value="Unassembled WGS sequence"/>
</dbReference>
<feature type="domain" description="GS beta-grasp" evidence="18">
    <location>
        <begin position="15"/>
        <end position="98"/>
    </location>
</feature>
<evidence type="ECO:0000313" key="20">
    <source>
        <dbReference type="EMBL" id="EEH63326.1"/>
    </source>
</evidence>
<keyword evidence="9 12" id="KW-0067">ATP-binding</keyword>
<feature type="binding site" evidence="13">
    <location>
        <position position="133"/>
    </location>
    <ligand>
        <name>Mg(2+)</name>
        <dbReference type="ChEBI" id="CHEBI:18420"/>
        <label>1</label>
    </ligand>
</feature>
<feature type="binding site" evidence="11">
    <location>
        <begin position="268"/>
        <end position="269"/>
    </location>
    <ligand>
        <name>L-glutamate</name>
        <dbReference type="ChEBI" id="CHEBI:29985"/>
    </ligand>
</feature>
<evidence type="ECO:0000256" key="8">
    <source>
        <dbReference type="ARBA" id="ARBA00022741"/>
    </source>
</evidence>
<feature type="binding site" evidence="11">
    <location>
        <position position="326"/>
    </location>
    <ligand>
        <name>L-glutamate</name>
        <dbReference type="ChEBI" id="CHEBI:29985"/>
    </ligand>
</feature>
<evidence type="ECO:0000313" key="21">
    <source>
        <dbReference type="Proteomes" id="UP000010301"/>
    </source>
</evidence>
<comment type="caution">
    <text evidence="20">The sequence shown here is derived from an EMBL/GenBank/DDBJ whole genome shotgun (WGS) entry which is preliminary data.</text>
</comment>
<dbReference type="EC" id="6.3.1.2" evidence="4 17"/>
<protein>
    <recommendedName>
        <fullName evidence="5 17">Glutamine synthetase</fullName>
        <ecNumber evidence="4 17">6.3.1.2</ecNumber>
    </recommendedName>
</protein>
<organism evidence="20 21">
    <name type="scientific">Gleimia coleocanis DSM 15436</name>
    <dbReference type="NCBI Taxonomy" id="525245"/>
    <lineage>
        <taxon>Bacteria</taxon>
        <taxon>Bacillati</taxon>
        <taxon>Actinomycetota</taxon>
        <taxon>Actinomycetes</taxon>
        <taxon>Actinomycetales</taxon>
        <taxon>Actinomycetaceae</taxon>
        <taxon>Gleimia</taxon>
    </lineage>
</organism>
<evidence type="ECO:0000256" key="5">
    <source>
        <dbReference type="ARBA" id="ARBA00021364"/>
    </source>
</evidence>
<dbReference type="NCBIfam" id="TIGR00653">
    <property type="entry name" value="GlnA"/>
    <property type="match status" value="1"/>
</dbReference>
<accession>C0W1G0</accession>
<evidence type="ECO:0000256" key="6">
    <source>
        <dbReference type="ARBA" id="ARBA00022490"/>
    </source>
</evidence>
<evidence type="ECO:0000256" key="17">
    <source>
        <dbReference type="RuleBase" id="RU004356"/>
    </source>
</evidence>
<feature type="binding site" evidence="12">
    <location>
        <position position="344"/>
    </location>
    <ligand>
        <name>ATP</name>
        <dbReference type="ChEBI" id="CHEBI:30616"/>
    </ligand>
</feature>
<dbReference type="PROSITE" id="PS51987">
    <property type="entry name" value="GS_CATALYTIC"/>
    <property type="match status" value="1"/>
</dbReference>
<gene>
    <name evidence="20" type="primary">glnA</name>
    <name evidence="20" type="ORF">HMPREF0044_1250</name>
</gene>
<dbReference type="PROSITE" id="PS51986">
    <property type="entry name" value="GS_BETA_GRASP"/>
    <property type="match status" value="1"/>
</dbReference>
<feature type="binding site" evidence="12">
    <location>
        <begin position="275"/>
        <end position="277"/>
    </location>
    <ligand>
        <name>ATP</name>
        <dbReference type="ChEBI" id="CHEBI:30616"/>
    </ligand>
</feature>
<dbReference type="GO" id="GO:0046872">
    <property type="term" value="F:metal ion binding"/>
    <property type="evidence" value="ECO:0007669"/>
    <property type="project" value="UniProtKB-KW"/>
</dbReference>
<evidence type="ECO:0000256" key="10">
    <source>
        <dbReference type="ARBA" id="ARBA00049436"/>
    </source>
</evidence>
<dbReference type="InterPro" id="IPR036651">
    <property type="entry name" value="Gln_synt_N_sf"/>
</dbReference>
<evidence type="ECO:0000256" key="7">
    <source>
        <dbReference type="ARBA" id="ARBA00022598"/>
    </source>
</evidence>
<dbReference type="Pfam" id="PF00120">
    <property type="entry name" value="Gln-synt_C"/>
    <property type="match status" value="1"/>
</dbReference>
<dbReference type="eggNOG" id="COG0174">
    <property type="taxonomic scope" value="Bacteria"/>
</dbReference>
<name>C0W1G0_9ACTO</name>
<keyword evidence="13" id="KW-0460">Magnesium</keyword>
<feature type="binding site" evidence="13">
    <location>
        <position position="216"/>
    </location>
    <ligand>
        <name>Mg(2+)</name>
        <dbReference type="ChEBI" id="CHEBI:18420"/>
        <label>1</label>
    </ligand>
</feature>
<feature type="binding site" evidence="13">
    <location>
        <position position="273"/>
    </location>
    <ligand>
        <name>Mg(2+)</name>
        <dbReference type="ChEBI" id="CHEBI:18420"/>
        <label>1</label>
    </ligand>
</feature>
<dbReference type="GO" id="GO:0005524">
    <property type="term" value="F:ATP binding"/>
    <property type="evidence" value="ECO:0007669"/>
    <property type="project" value="UniProtKB-KW"/>
</dbReference>
<feature type="domain" description="GS catalytic" evidence="19">
    <location>
        <begin position="106"/>
        <end position="475"/>
    </location>
</feature>
<evidence type="ECO:0000256" key="12">
    <source>
        <dbReference type="PIRSR" id="PIRSR604809-2"/>
    </source>
</evidence>
<evidence type="ECO:0000256" key="16">
    <source>
        <dbReference type="RuleBase" id="RU000384"/>
    </source>
</evidence>
<dbReference type="InterPro" id="IPR027303">
    <property type="entry name" value="Gln_synth_gly_rich_site"/>
</dbReference>
<evidence type="ECO:0000259" key="18">
    <source>
        <dbReference type="PROSITE" id="PS51986"/>
    </source>
</evidence>
<feature type="binding site" evidence="11">
    <location>
        <position position="332"/>
    </location>
    <ligand>
        <name>L-glutamate</name>
        <dbReference type="ChEBI" id="CHEBI:29985"/>
    </ligand>
</feature>
<proteinExistence type="inferred from homology"/>
<evidence type="ECO:0000256" key="2">
    <source>
        <dbReference type="ARBA" id="ARBA00009897"/>
    </source>
</evidence>
<evidence type="ECO:0000259" key="19">
    <source>
        <dbReference type="PROSITE" id="PS51987"/>
    </source>
</evidence>
<dbReference type="SUPFAM" id="SSF54368">
    <property type="entry name" value="Glutamine synthetase, N-terminal domain"/>
    <property type="match status" value="1"/>
</dbReference>
<comment type="cofactor">
    <cofactor evidence="13">
        <name>Mg(2+)</name>
        <dbReference type="ChEBI" id="CHEBI:18420"/>
    </cofactor>
    <text evidence="13">Binds 2 Mg(2+) ions per subunit.</text>
</comment>
<dbReference type="GO" id="GO:0005737">
    <property type="term" value="C:cytoplasm"/>
    <property type="evidence" value="ECO:0007669"/>
    <property type="project" value="UniProtKB-SubCell"/>
</dbReference>
<dbReference type="PANTHER" id="PTHR43407:SF1">
    <property type="entry name" value="LENGSIN"/>
    <property type="match status" value="1"/>
</dbReference>
<evidence type="ECO:0000256" key="11">
    <source>
        <dbReference type="PIRSR" id="PIRSR604809-1"/>
    </source>
</evidence>
<dbReference type="GO" id="GO:0016020">
    <property type="term" value="C:membrane"/>
    <property type="evidence" value="ECO:0007669"/>
    <property type="project" value="TreeGrafter"/>
</dbReference>
<keyword evidence="14" id="KW-0597">Phosphoprotein</keyword>
<comment type="subunit">
    <text evidence="3">Oligomer of 12 subunits arranged in the form of two hexagons.</text>
</comment>
<dbReference type="GO" id="GO:0006542">
    <property type="term" value="P:glutamine biosynthetic process"/>
    <property type="evidence" value="ECO:0007669"/>
    <property type="project" value="InterPro"/>
</dbReference>
<dbReference type="Gene3D" id="3.10.20.70">
    <property type="entry name" value="Glutamine synthetase, N-terminal domain"/>
    <property type="match status" value="1"/>
</dbReference>
<feature type="modified residue" description="O-AMP-tyrosine" evidence="14">
    <location>
        <position position="403"/>
    </location>
</feature>
<keyword evidence="21" id="KW-1185">Reference proteome</keyword>
<evidence type="ECO:0000256" key="15">
    <source>
        <dbReference type="PROSITE-ProRule" id="PRU01330"/>
    </source>
</evidence>
<feature type="binding site" evidence="12">
    <location>
        <begin position="227"/>
        <end position="229"/>
    </location>
    <ligand>
        <name>ATP</name>
        <dbReference type="ChEBI" id="CHEBI:30616"/>
    </ligand>
</feature>
<keyword evidence="13" id="KW-0479">Metal-binding</keyword>
<feature type="binding site" evidence="13">
    <location>
        <position position="363"/>
    </location>
    <ligand>
        <name>Mg(2+)</name>
        <dbReference type="ChEBI" id="CHEBI:18420"/>
        <label>1</label>
    </ligand>
</feature>
<feature type="binding site" evidence="13">
    <location>
        <position position="131"/>
    </location>
    <ligand>
        <name>Mg(2+)</name>
        <dbReference type="ChEBI" id="CHEBI:18420"/>
        <label>1</label>
    </ligand>
</feature>
<dbReference type="GO" id="GO:0004356">
    <property type="term" value="F:glutamine synthetase activity"/>
    <property type="evidence" value="ECO:0007669"/>
    <property type="project" value="UniProtKB-EC"/>
</dbReference>
<dbReference type="Pfam" id="PF03951">
    <property type="entry name" value="Gln-synt_N"/>
    <property type="match status" value="1"/>
</dbReference>
<dbReference type="STRING" id="525245.HMPREF0044_1250"/>
<dbReference type="SUPFAM" id="SSF55931">
    <property type="entry name" value="Glutamine synthetase/guanido kinase"/>
    <property type="match status" value="1"/>
</dbReference>
<dbReference type="PROSITE" id="PS00181">
    <property type="entry name" value="GLNA_ATP"/>
    <property type="match status" value="1"/>
</dbReference>
<feature type="binding site" evidence="13">
    <location>
        <position position="224"/>
    </location>
    <ligand>
        <name>Mg(2+)</name>
        <dbReference type="ChEBI" id="CHEBI:18420"/>
        <label>1</label>
    </ligand>
</feature>
<dbReference type="InterPro" id="IPR004809">
    <property type="entry name" value="Gln_synth_I"/>
</dbReference>
<dbReference type="PANTHER" id="PTHR43407">
    <property type="entry name" value="GLUTAMINE SYNTHETASE"/>
    <property type="match status" value="1"/>
</dbReference>
<feature type="binding site" evidence="12">
    <location>
        <position position="358"/>
    </location>
    <ligand>
        <name>ATP</name>
        <dbReference type="ChEBI" id="CHEBI:30616"/>
    </ligand>
</feature>
<reference evidence="20 21" key="1">
    <citation type="submission" date="2009-01" db="EMBL/GenBank/DDBJ databases">
        <authorList>
            <person name="Qin X."/>
            <person name="Bachman B."/>
            <person name="Battles P."/>
            <person name="Bell A."/>
            <person name="Bess C."/>
            <person name="Bickham C."/>
            <person name="Chaboub L."/>
            <person name="Chen D."/>
            <person name="Coyle M."/>
            <person name="Deiros D.R."/>
            <person name="Dinh H."/>
            <person name="Forbes L."/>
            <person name="Fowler G."/>
            <person name="Francisco L."/>
            <person name="Fu Q."/>
            <person name="Gubbala S."/>
            <person name="Hale W."/>
            <person name="Han Y."/>
            <person name="Hemphill L."/>
            <person name="Highlander S.K."/>
            <person name="Hirani K."/>
            <person name="Hogues M."/>
            <person name="Jackson L."/>
            <person name="Jakkamsetti A."/>
            <person name="Javaid M."/>
            <person name="Jiang H."/>
            <person name="Korchina V."/>
            <person name="Kovar C."/>
            <person name="Lara F."/>
            <person name="Lee S."/>
            <person name="Mata R."/>
            <person name="Mathew T."/>
            <person name="Moen C."/>
            <person name="Morales K."/>
            <person name="Munidasa M."/>
            <person name="Nazareth L."/>
            <person name="Ngo R."/>
            <person name="Nguyen L."/>
            <person name="Okwuonu G."/>
            <person name="Ongeri F."/>
            <person name="Patil S."/>
            <person name="Petrosino J."/>
            <person name="Pham C."/>
            <person name="Pham P."/>
            <person name="Pu L.-L."/>
            <person name="Puazo M."/>
            <person name="Raj R."/>
            <person name="Reid J."/>
            <person name="Rouhana J."/>
            <person name="Saada N."/>
            <person name="Shang Y."/>
            <person name="Simmons D."/>
            <person name="Thornton R."/>
            <person name="Warren J."/>
            <person name="Weissenberger G."/>
            <person name="Zhang J."/>
            <person name="Zhang L."/>
            <person name="Zhou C."/>
            <person name="Zhu D."/>
            <person name="Muzny D."/>
            <person name="Worley K."/>
            <person name="Gibbs R."/>
        </authorList>
    </citation>
    <scope>NUCLEOTIDE SEQUENCE [LARGE SCALE GENOMIC DNA]</scope>
    <source>
        <strain evidence="20 21">DSM 15436</strain>
    </source>
</reference>
<dbReference type="PROSITE" id="PS00180">
    <property type="entry name" value="GLNA_1"/>
    <property type="match status" value="1"/>
</dbReference>
<evidence type="ECO:0000256" key="4">
    <source>
        <dbReference type="ARBA" id="ARBA00012937"/>
    </source>
</evidence>
<dbReference type="GO" id="GO:0019740">
    <property type="term" value="P:nitrogen utilization"/>
    <property type="evidence" value="ECO:0007669"/>
    <property type="project" value="TreeGrafter"/>
</dbReference>
<dbReference type="FunFam" id="3.30.590.10:FF:000001">
    <property type="entry name" value="Glutamine synthetase"/>
    <property type="match status" value="1"/>
</dbReference>
<dbReference type="InterPro" id="IPR008146">
    <property type="entry name" value="Gln_synth_cat_dom"/>
</dbReference>
<evidence type="ECO:0000256" key="3">
    <source>
        <dbReference type="ARBA" id="ARBA00011354"/>
    </source>
</evidence>
<feature type="binding site" evidence="11">
    <location>
        <position position="365"/>
    </location>
    <ligand>
        <name>L-glutamate</name>
        <dbReference type="ChEBI" id="CHEBI:29985"/>
    </ligand>
</feature>
<dbReference type="RefSeq" id="WP_006546108.1">
    <property type="nucleotide sequence ID" value="NZ_DS999540.1"/>
</dbReference>
<dbReference type="SMART" id="SM01230">
    <property type="entry name" value="Gln-synt_C"/>
    <property type="match status" value="1"/>
</dbReference>
<keyword evidence="6" id="KW-0963">Cytoplasm</keyword>
<dbReference type="InterPro" id="IPR027302">
    <property type="entry name" value="Gln_synth_N_conserv_site"/>
</dbReference>
<dbReference type="InterPro" id="IPR008147">
    <property type="entry name" value="Gln_synt_N"/>
</dbReference>
<evidence type="ECO:0000256" key="9">
    <source>
        <dbReference type="ARBA" id="ARBA00022840"/>
    </source>
</evidence>
<comment type="similarity">
    <text evidence="2 15 16">Belongs to the glutamine synthetase family.</text>
</comment>
<evidence type="ECO:0000256" key="14">
    <source>
        <dbReference type="PIRSR" id="PIRSR604809-50"/>
    </source>
</evidence>
<evidence type="ECO:0000256" key="1">
    <source>
        <dbReference type="ARBA" id="ARBA00004496"/>
    </source>
</evidence>
<evidence type="ECO:0000256" key="13">
    <source>
        <dbReference type="PIRSR" id="PIRSR604809-3"/>
    </source>
</evidence>
<feature type="binding site" evidence="11">
    <location>
        <position position="344"/>
    </location>
    <ligand>
        <name>L-glutamate</name>
        <dbReference type="ChEBI" id="CHEBI:29985"/>
    </ligand>
</feature>
<comment type="subcellular location">
    <subcellularLocation>
        <location evidence="1">Cytoplasm</location>
    </subcellularLocation>
</comment>
<comment type="catalytic activity">
    <reaction evidence="10 17">
        <text>L-glutamate + NH4(+) + ATP = L-glutamine + ADP + phosphate + H(+)</text>
        <dbReference type="Rhea" id="RHEA:16169"/>
        <dbReference type="ChEBI" id="CHEBI:15378"/>
        <dbReference type="ChEBI" id="CHEBI:28938"/>
        <dbReference type="ChEBI" id="CHEBI:29985"/>
        <dbReference type="ChEBI" id="CHEBI:30616"/>
        <dbReference type="ChEBI" id="CHEBI:43474"/>
        <dbReference type="ChEBI" id="CHEBI:58359"/>
        <dbReference type="ChEBI" id="CHEBI:456216"/>
        <dbReference type="EC" id="6.3.1.2"/>
    </reaction>
</comment>
<dbReference type="InterPro" id="IPR014746">
    <property type="entry name" value="Gln_synth/guanido_kin_cat_dom"/>
</dbReference>
<dbReference type="EMBL" id="ACFG01000034">
    <property type="protein sequence ID" value="EEH63326.1"/>
    <property type="molecule type" value="Genomic_DNA"/>
</dbReference>
<dbReference type="HOGENOM" id="CLU_017290_1_2_11"/>
<sequence length="475" mass="53374">MFTSREELLAFVAENNIEQIDVRFCDLPGVQQHITIPATQLEAALENGVMFDGSSIRGFTQIHESDMKLVADIASAYLDPFRTVPTLNMNFSIVDPFTDEPFGRDPRQVAQKAENYLRSTGIADTCYIGAEAEFFVFNGVRFQSQPHHTVFEIESDEGYWNSGRKSDETFSNMGHIVPQKGGYFPVAPMDAQADWRDYTSTVLSQCGLKVERHHHECGSGGQQEINYRFDSLTHAADDMLKFKYIVRNCALESGLTATFMPKPLSGDNGSGMHCHLSLWKNGEPLFYDATGYGALSDTARWFIGGLLRHAPALLAFTNPSVNSYRRLVPGFEAPINLVYSARNRSACIRIPVTGTSPKAKRVEYRVPDPTANPYLAFAACLMAGIDGIRNRIEPPAPVDKDLYELPPAEYQDIEKLPTSLEAALDALREDYEFLLEGNVFTEDLIETWINYKETKEIAPMRALVHPYEFHLYYNV</sequence>
<dbReference type="OrthoDB" id="9807095at2"/>
<feature type="binding site" evidence="12">
    <location>
        <position position="211"/>
    </location>
    <ligand>
        <name>ATP</name>
        <dbReference type="ChEBI" id="CHEBI:30616"/>
    </ligand>
</feature>
<keyword evidence="7 17" id="KW-0436">Ligase</keyword>
<dbReference type="AlphaFoldDB" id="C0W1G0"/>
<dbReference type="Gene3D" id="3.30.590.10">
    <property type="entry name" value="Glutamine synthetase/guanido kinase, catalytic domain"/>
    <property type="match status" value="1"/>
</dbReference>